<dbReference type="AlphaFoldDB" id="A0A2A9PE77"/>
<feature type="compositionally biased region" description="Basic residues" evidence="7">
    <location>
        <begin position="124"/>
        <end position="141"/>
    </location>
</feature>
<dbReference type="Gene3D" id="2.60.40.420">
    <property type="entry name" value="Cupredoxins - blue copper proteins"/>
    <property type="match status" value="3"/>
</dbReference>
<evidence type="ECO:0000256" key="8">
    <source>
        <dbReference type="SAM" id="SignalP"/>
    </source>
</evidence>
<evidence type="ECO:0000256" key="4">
    <source>
        <dbReference type="ARBA" id="ARBA00023002"/>
    </source>
</evidence>
<feature type="region of interest" description="Disordered" evidence="7">
    <location>
        <begin position="31"/>
        <end position="78"/>
    </location>
</feature>
<keyword evidence="3" id="KW-0677">Repeat</keyword>
<evidence type="ECO:0000259" key="9">
    <source>
        <dbReference type="Pfam" id="PF00394"/>
    </source>
</evidence>
<evidence type="ECO:0000313" key="12">
    <source>
        <dbReference type="EMBL" id="PFH59203.1"/>
    </source>
</evidence>
<keyword evidence="8" id="KW-0732">Signal</keyword>
<evidence type="ECO:0000313" key="13">
    <source>
        <dbReference type="Proteomes" id="UP000037136"/>
    </source>
</evidence>
<dbReference type="STRING" id="268505.A0A2A9PE77"/>
<evidence type="ECO:0000256" key="2">
    <source>
        <dbReference type="ARBA" id="ARBA00022723"/>
    </source>
</evidence>
<organism evidence="12 13">
    <name type="scientific">Ophiocordyceps unilateralis</name>
    <name type="common">Zombie-ant fungus</name>
    <name type="synonym">Torrubia unilateralis</name>
    <dbReference type="NCBI Taxonomy" id="268505"/>
    <lineage>
        <taxon>Eukaryota</taxon>
        <taxon>Fungi</taxon>
        <taxon>Dikarya</taxon>
        <taxon>Ascomycota</taxon>
        <taxon>Pezizomycotina</taxon>
        <taxon>Sordariomycetes</taxon>
        <taxon>Hypocreomycetidae</taxon>
        <taxon>Hypocreales</taxon>
        <taxon>Ophiocordycipitaceae</taxon>
        <taxon>Ophiocordyceps</taxon>
    </lineage>
</organism>
<reference evidence="12 13" key="1">
    <citation type="journal article" date="2015" name="BMC Genomics">
        <title>Gene expression during zombie ant biting behavior reflects the complexity underlying fungal parasitic behavioral manipulation.</title>
        <authorList>
            <person name="de Bekker C."/>
            <person name="Ohm R.A."/>
            <person name="Loreto R.G."/>
            <person name="Sebastian A."/>
            <person name="Albert I."/>
            <person name="Merrow M."/>
            <person name="Brachmann A."/>
            <person name="Hughes D.P."/>
        </authorList>
    </citation>
    <scope>NUCLEOTIDE SEQUENCE [LARGE SCALE GENOMIC DNA]</scope>
    <source>
        <strain evidence="12 13">SC16a</strain>
    </source>
</reference>
<dbReference type="FunFam" id="2.60.40.420:FF:000038">
    <property type="entry name" value="Extracellular dihydrogeodin oxidase/laccase"/>
    <property type="match status" value="1"/>
</dbReference>
<dbReference type="CDD" id="cd13854">
    <property type="entry name" value="CuRO_1_MaLCC_like"/>
    <property type="match status" value="1"/>
</dbReference>
<dbReference type="OrthoDB" id="2121828at2759"/>
<keyword evidence="5" id="KW-0186">Copper</keyword>
<evidence type="ECO:0000256" key="5">
    <source>
        <dbReference type="ARBA" id="ARBA00023008"/>
    </source>
</evidence>
<evidence type="ECO:0000256" key="3">
    <source>
        <dbReference type="ARBA" id="ARBA00022737"/>
    </source>
</evidence>
<dbReference type="Pfam" id="PF07732">
    <property type="entry name" value="Cu-oxidase_3"/>
    <property type="match status" value="1"/>
</dbReference>
<dbReference type="CDD" id="cd13880">
    <property type="entry name" value="CuRO_2_MaLCC_like"/>
    <property type="match status" value="1"/>
</dbReference>
<dbReference type="InterPro" id="IPR001117">
    <property type="entry name" value="Cu-oxidase_2nd"/>
</dbReference>
<gene>
    <name evidence="12" type="ORF">XA68_12662</name>
</gene>
<dbReference type="CDD" id="cd13901">
    <property type="entry name" value="CuRO_3_MaLCC_like"/>
    <property type="match status" value="1"/>
</dbReference>
<comment type="similarity">
    <text evidence="1">Belongs to the multicopper oxidase family.</text>
</comment>
<feature type="compositionally biased region" description="Basic and acidic residues" evidence="7">
    <location>
        <begin position="103"/>
        <end position="118"/>
    </location>
</feature>
<dbReference type="Pfam" id="PF00394">
    <property type="entry name" value="Cu-oxidase"/>
    <property type="match status" value="1"/>
</dbReference>
<comment type="caution">
    <text evidence="12">The sequence shown here is derived from an EMBL/GenBank/DDBJ whole genome shotgun (WGS) entry which is preliminary data.</text>
</comment>
<dbReference type="FunFam" id="2.60.40.420:FF:000021">
    <property type="entry name" value="Extracellular dihydrogeodin oxidase/laccase"/>
    <property type="match status" value="1"/>
</dbReference>
<dbReference type="SUPFAM" id="SSF49503">
    <property type="entry name" value="Cupredoxins"/>
    <property type="match status" value="3"/>
</dbReference>
<feature type="domain" description="Plastocyanin-like" evidence="9">
    <location>
        <begin position="330"/>
        <end position="473"/>
    </location>
</feature>
<dbReference type="InterPro" id="IPR011706">
    <property type="entry name" value="Cu-oxidase_C"/>
</dbReference>
<dbReference type="PANTHER" id="PTHR11709:SF502">
    <property type="entry name" value="MULTICOPPER OXIDASE"/>
    <property type="match status" value="1"/>
</dbReference>
<evidence type="ECO:0008006" key="14">
    <source>
        <dbReference type="Google" id="ProtNLM"/>
    </source>
</evidence>
<evidence type="ECO:0000259" key="10">
    <source>
        <dbReference type="Pfam" id="PF07731"/>
    </source>
</evidence>
<dbReference type="EMBL" id="LAZP02000217">
    <property type="protein sequence ID" value="PFH59203.1"/>
    <property type="molecule type" value="Genomic_DNA"/>
</dbReference>
<feature type="signal peptide" evidence="8">
    <location>
        <begin position="1"/>
        <end position="18"/>
    </location>
</feature>
<dbReference type="InterPro" id="IPR008972">
    <property type="entry name" value="Cupredoxin"/>
</dbReference>
<feature type="compositionally biased region" description="Basic and acidic residues" evidence="7">
    <location>
        <begin position="142"/>
        <end position="154"/>
    </location>
</feature>
<evidence type="ECO:0000256" key="1">
    <source>
        <dbReference type="ARBA" id="ARBA00010609"/>
    </source>
</evidence>
<dbReference type="Proteomes" id="UP000037136">
    <property type="component" value="Unassembled WGS sequence"/>
</dbReference>
<reference evidence="12 13" key="2">
    <citation type="journal article" date="2017" name="Sci. Rep.">
        <title>Ant-infecting Ophiocordyceps genomes reveal a high diversity of potential behavioral manipulation genes and a possible major role for enterotoxins.</title>
        <authorList>
            <person name="de Bekker C."/>
            <person name="Ohm R.A."/>
            <person name="Evans H.C."/>
            <person name="Brachmann A."/>
            <person name="Hughes D.P."/>
        </authorList>
    </citation>
    <scope>NUCLEOTIDE SEQUENCE [LARGE SCALE GENOMIC DNA]</scope>
    <source>
        <strain evidence="12 13">SC16a</strain>
    </source>
</reference>
<dbReference type="PANTHER" id="PTHR11709">
    <property type="entry name" value="MULTI-COPPER OXIDASE"/>
    <property type="match status" value="1"/>
</dbReference>
<feature type="compositionally biased region" description="Basic and acidic residues" evidence="7">
    <location>
        <begin position="35"/>
        <end position="44"/>
    </location>
</feature>
<keyword evidence="4" id="KW-0560">Oxidoreductase</keyword>
<keyword evidence="13" id="KW-1185">Reference proteome</keyword>
<evidence type="ECO:0000259" key="11">
    <source>
        <dbReference type="Pfam" id="PF07732"/>
    </source>
</evidence>
<proteinExistence type="inferred from homology"/>
<dbReference type="GO" id="GO:0005507">
    <property type="term" value="F:copper ion binding"/>
    <property type="evidence" value="ECO:0007669"/>
    <property type="project" value="InterPro"/>
</dbReference>
<keyword evidence="2" id="KW-0479">Metal-binding</keyword>
<feature type="domain" description="Plastocyanin-like" evidence="10">
    <location>
        <begin position="548"/>
        <end position="658"/>
    </location>
</feature>
<dbReference type="InterPro" id="IPR011707">
    <property type="entry name" value="Cu-oxidase-like_N"/>
</dbReference>
<accession>A0A2A9PE77</accession>
<evidence type="ECO:0000256" key="7">
    <source>
        <dbReference type="SAM" id="MobiDB-lite"/>
    </source>
</evidence>
<feature type="region of interest" description="Disordered" evidence="7">
    <location>
        <begin position="90"/>
        <end position="173"/>
    </location>
</feature>
<dbReference type="Pfam" id="PF07731">
    <property type="entry name" value="Cu-oxidase_2"/>
    <property type="match status" value="1"/>
</dbReference>
<sequence length="683" mass="76430">MRPPNLALFVLLARSTAATWTSPDWHAGVKAWHPHSGEKSDPSVHKKTWRPSQSEQKGHWNKIVKTSQPPDNKIWLPHTDEEAQYSDRDMKTWHPHGNKKCNQHRESKKGNSQAEKKTWNRYQGVKKGHAHSEKKKCKQHKDKQEDTHTDKNTRDQPQPLRPTACPGNTPSTRSQWCDFSVDTDYTTVAPDTGVTREYWLEITDVVVAPDGVPRTAMAVNGSIPGPTIFADWGDHVLVHVTNSLSTSLNGTSIHFHGIRQNFTKQSDGVPSITECPTVPGETKTYRWEALQYGSSWYHSHFGLQLWQGVFGSIIINGPATANYDEDLGAVFLNDWDHQTVDQLHSVAETQGPPFLVNGLINGTNTFGELGQRLNVSFQAGKSYRMRIVNAAIDTHFKFMLDHHQLTVIAADLVPLQPYTTNMVDIGIGQRYDVVIKADKEHVADSFWLRAIPQTACSRNNATDNIRAIVHYGQAPSTPSTTGYNFTDACEDEKTIVPRVPKDLTATELTTSVSANLTTIDGRFKWTLNSTTMVVDWGNPTALQLLDRVTSFAASNAVIQLPEPNRLFSMVIDSSLPIPHPIHLHGHDFFILAQGTGNFSASTTLLNWKNPPRRDTATLPGAGYLVLAFETDNPGAWLMHCHIGWHTSEGFALQFLERVDEIRHLIDEEVLRKELTLAFDDVSC</sequence>
<feature type="chain" id="PRO_5013151631" description="Laccase" evidence="8">
    <location>
        <begin position="19"/>
        <end position="683"/>
    </location>
</feature>
<evidence type="ECO:0000256" key="6">
    <source>
        <dbReference type="ARBA" id="ARBA00023180"/>
    </source>
</evidence>
<keyword evidence="6" id="KW-0325">Glycoprotein</keyword>
<feature type="domain" description="Plastocyanin-like" evidence="11">
    <location>
        <begin position="203"/>
        <end position="318"/>
    </location>
</feature>
<name>A0A2A9PE77_OPHUN</name>
<feature type="compositionally biased region" description="Basic residues" evidence="7">
    <location>
        <begin position="93"/>
        <end position="102"/>
    </location>
</feature>
<protein>
    <recommendedName>
        <fullName evidence="14">Laccase</fullName>
    </recommendedName>
</protein>
<dbReference type="GO" id="GO:0016491">
    <property type="term" value="F:oxidoreductase activity"/>
    <property type="evidence" value="ECO:0007669"/>
    <property type="project" value="UniProtKB-KW"/>
</dbReference>
<dbReference type="InterPro" id="IPR045087">
    <property type="entry name" value="Cu-oxidase_fam"/>
</dbReference>